<dbReference type="PROSITE" id="PS51747">
    <property type="entry name" value="CYT_DCMP_DEAMINASES_2"/>
    <property type="match status" value="1"/>
</dbReference>
<evidence type="ECO:0000256" key="2">
    <source>
        <dbReference type="ARBA" id="ARBA00022833"/>
    </source>
</evidence>
<dbReference type="InterPro" id="IPR002125">
    <property type="entry name" value="CMP_dCMP_dom"/>
</dbReference>
<keyword evidence="5" id="KW-1185">Reference proteome</keyword>
<dbReference type="PANTHER" id="PTHR11079:SF162">
    <property type="entry name" value="RIBOFLAVIN BIOSYNTHESIS PROTEIN PYRD, CHLOROPLASTIC"/>
    <property type="match status" value="1"/>
</dbReference>
<dbReference type="InterPro" id="IPR016192">
    <property type="entry name" value="APOBEC/CMP_deaminase_Zn-bd"/>
</dbReference>
<keyword evidence="1" id="KW-0479">Metal-binding</keyword>
<dbReference type="Pfam" id="PF00383">
    <property type="entry name" value="dCMP_cyt_deam_1"/>
    <property type="match status" value="1"/>
</dbReference>
<reference evidence="4 5" key="1">
    <citation type="submission" date="2023-12" db="EMBL/GenBank/DDBJ databases">
        <title>Thiobacillus sedimentum sp. nov., a chemolithoautotrophic sulfur-oxidizing bacterium isolated from freshwater sediment.</title>
        <authorList>
            <person name="Luo J."/>
            <person name="Dai C."/>
        </authorList>
    </citation>
    <scope>NUCLEOTIDE SEQUENCE [LARGE SCALE GENOMIC DNA]</scope>
    <source>
        <strain evidence="4 5">SCUT-2</strain>
    </source>
</reference>
<organism evidence="4 5">
    <name type="scientific">Thiobacillus sedimenti</name>
    <dbReference type="NCBI Taxonomy" id="3110231"/>
    <lineage>
        <taxon>Bacteria</taxon>
        <taxon>Pseudomonadati</taxon>
        <taxon>Pseudomonadota</taxon>
        <taxon>Betaproteobacteria</taxon>
        <taxon>Nitrosomonadales</taxon>
        <taxon>Thiobacillaceae</taxon>
        <taxon>Thiobacillus</taxon>
    </lineage>
</organism>
<dbReference type="SUPFAM" id="SSF53927">
    <property type="entry name" value="Cytidine deaminase-like"/>
    <property type="match status" value="1"/>
</dbReference>
<dbReference type="Proteomes" id="UP001334732">
    <property type="component" value="Chromosome"/>
</dbReference>
<dbReference type="RefSeq" id="WP_324780737.1">
    <property type="nucleotide sequence ID" value="NZ_CP141769.1"/>
</dbReference>
<evidence type="ECO:0000313" key="4">
    <source>
        <dbReference type="EMBL" id="WRS40207.1"/>
    </source>
</evidence>
<dbReference type="PANTHER" id="PTHR11079">
    <property type="entry name" value="CYTOSINE DEAMINASE FAMILY MEMBER"/>
    <property type="match status" value="1"/>
</dbReference>
<dbReference type="InterPro" id="IPR016193">
    <property type="entry name" value="Cytidine_deaminase-like"/>
</dbReference>
<evidence type="ECO:0000259" key="3">
    <source>
        <dbReference type="PROSITE" id="PS51747"/>
    </source>
</evidence>
<protein>
    <submittedName>
        <fullName evidence="4">Nucleoside deaminase</fullName>
    </submittedName>
</protein>
<evidence type="ECO:0000256" key="1">
    <source>
        <dbReference type="ARBA" id="ARBA00022723"/>
    </source>
</evidence>
<dbReference type="PROSITE" id="PS00903">
    <property type="entry name" value="CYT_DCMP_DEAMINASES_1"/>
    <property type="match status" value="1"/>
</dbReference>
<gene>
    <name evidence="4" type="ORF">VA613_04895</name>
</gene>
<dbReference type="EMBL" id="CP141769">
    <property type="protein sequence ID" value="WRS40207.1"/>
    <property type="molecule type" value="Genomic_DNA"/>
</dbReference>
<sequence length="191" mass="20535">MSTALEFELPDFLVRANARELFLPPGDERMRFVLDLARENVAAGGGPFAAAVFEHASGRLLAAGANRVVSSGYSCAHAEMIALTLAQRRLRHYDLGAASFPTCELVSSAEPCLMCLGAVLWSGVRILSVGARGEDVTAQGFDEGPKPADWVGELRHRGIEVHGDVLRDEAREVLRAYQAAGGPIYNARRAT</sequence>
<dbReference type="CDD" id="cd01285">
    <property type="entry name" value="nucleoside_deaminase"/>
    <property type="match status" value="1"/>
</dbReference>
<name>A0ABZ1CLQ4_9PROT</name>
<dbReference type="Gene3D" id="3.40.140.10">
    <property type="entry name" value="Cytidine Deaminase, domain 2"/>
    <property type="match status" value="1"/>
</dbReference>
<keyword evidence="2" id="KW-0862">Zinc</keyword>
<proteinExistence type="predicted"/>
<feature type="domain" description="CMP/dCMP-type deaminase" evidence="3">
    <location>
        <begin position="24"/>
        <end position="161"/>
    </location>
</feature>
<accession>A0ABZ1CLQ4</accession>
<evidence type="ECO:0000313" key="5">
    <source>
        <dbReference type="Proteomes" id="UP001334732"/>
    </source>
</evidence>